<comment type="caution">
    <text evidence="1">The sequence shown here is derived from an EMBL/GenBank/DDBJ whole genome shotgun (WGS) entry which is preliminary data.</text>
</comment>
<keyword evidence="2" id="KW-1185">Reference proteome</keyword>
<sequence length="336" mass="37167">MAQDLLALANAASNALDSDIGNYDSDSDSASDSDTNFSNTIGCATAATAVMSKLESIIRSMECLKVWTIDSDIRRECDTKLVEAAYQKEITRRAEDLYMAALHDVDTHVTPEVVAAAHRDYAISCANSVAACAGAQDCLDRIHQHDRSITDEINVHILLLRDYALAALASIDEPVDLDSHSDAELDSCFAKLEQNMRKRGWLLCQQADLDAAAGISKVEIEGRRYIQNIAAEDNCYFKRAEAEHHVNVAIRDARIANAQAADVKKNIAIAKMEEHLQQLRLFKCSFSAALRFFRCDSSTCEHTTTVYAIVLSMSTRCDHRIRLTALVRDTALDHHS</sequence>
<dbReference type="Proteomes" id="UP000076154">
    <property type="component" value="Unassembled WGS sequence"/>
</dbReference>
<protein>
    <submittedName>
        <fullName evidence="1">Uncharacterized protein</fullName>
    </submittedName>
</protein>
<gene>
    <name evidence="1" type="ORF">Hypma_001047</name>
</gene>
<dbReference type="InParanoid" id="A0A369J8S9"/>
<dbReference type="AlphaFoldDB" id="A0A369J8S9"/>
<evidence type="ECO:0000313" key="2">
    <source>
        <dbReference type="Proteomes" id="UP000076154"/>
    </source>
</evidence>
<accession>A0A369J8S9</accession>
<organism evidence="1 2">
    <name type="scientific">Hypsizygus marmoreus</name>
    <name type="common">White beech mushroom</name>
    <name type="synonym">Agaricus marmoreus</name>
    <dbReference type="NCBI Taxonomy" id="39966"/>
    <lineage>
        <taxon>Eukaryota</taxon>
        <taxon>Fungi</taxon>
        <taxon>Dikarya</taxon>
        <taxon>Basidiomycota</taxon>
        <taxon>Agaricomycotina</taxon>
        <taxon>Agaricomycetes</taxon>
        <taxon>Agaricomycetidae</taxon>
        <taxon>Agaricales</taxon>
        <taxon>Tricholomatineae</taxon>
        <taxon>Lyophyllaceae</taxon>
        <taxon>Hypsizygus</taxon>
    </lineage>
</organism>
<reference evidence="1" key="1">
    <citation type="submission" date="2018-04" db="EMBL/GenBank/DDBJ databases">
        <title>Whole genome sequencing of Hypsizygus marmoreus.</title>
        <authorList>
            <person name="Choi I.-G."/>
            <person name="Min B."/>
            <person name="Kim J.-G."/>
            <person name="Kim S."/>
            <person name="Oh Y.-L."/>
            <person name="Kong W.-S."/>
            <person name="Park H."/>
            <person name="Jeong J."/>
            <person name="Song E.-S."/>
        </authorList>
    </citation>
    <scope>NUCLEOTIDE SEQUENCE [LARGE SCALE GENOMIC DNA]</scope>
    <source>
        <strain evidence="1">51987-8</strain>
    </source>
</reference>
<evidence type="ECO:0000313" key="1">
    <source>
        <dbReference type="EMBL" id="RDB17600.1"/>
    </source>
</evidence>
<proteinExistence type="predicted"/>
<dbReference type="EMBL" id="LUEZ02000110">
    <property type="protein sequence ID" value="RDB17600.1"/>
    <property type="molecule type" value="Genomic_DNA"/>
</dbReference>
<name>A0A369J8S9_HYPMA</name>